<dbReference type="SUPFAM" id="SSF56925">
    <property type="entry name" value="OMPA-like"/>
    <property type="match status" value="1"/>
</dbReference>
<sequence>MIRSFFLMAALATVAACGGGDPFNPVDETTEDPVTEPTPEPTEDTLTVPESLAGNLKSIAYDATNKTVTAQIYALDSTPVDVIYTRDATRDLNGYEAYTVQEDSLDRFFVAMVGQSTDGSVQAGLVGDGGQFNRVLQGAYYTREGDFTPPEIGTGPGAGQVSYAGNYVGITNIARPIGPGSVDPSLLPGDPVMITGQIFLNANFSDMAVNGGIFDRQVLLSTPTDLPDLALIITDIGTDGSFLGEVEFTGEVGRKIGDYGGVFGGTNASSVGGAINMEEFIDALDDELERGFFVLSQCNTPGEASICTNVAD</sequence>
<dbReference type="AlphaFoldDB" id="A0A1I4QMR5"/>
<evidence type="ECO:0000256" key="2">
    <source>
        <dbReference type="SAM" id="SignalP"/>
    </source>
</evidence>
<keyword evidence="2" id="KW-0732">Signal</keyword>
<evidence type="ECO:0000313" key="4">
    <source>
        <dbReference type="Proteomes" id="UP000199144"/>
    </source>
</evidence>
<feature type="signal peptide" evidence="2">
    <location>
        <begin position="1"/>
        <end position="18"/>
    </location>
</feature>
<feature type="chain" id="PRO_5011733675" description="Thymidylate synthase" evidence="2">
    <location>
        <begin position="19"/>
        <end position="312"/>
    </location>
</feature>
<dbReference type="InterPro" id="IPR011250">
    <property type="entry name" value="OMP/PagP_B-barrel"/>
</dbReference>
<name>A0A1I4QMR5_9RHOB</name>
<accession>A0A1I4QMR5</accession>
<organism evidence="3 4">
    <name type="scientific">Shimia aestuarii</name>
    <dbReference type="NCBI Taxonomy" id="254406"/>
    <lineage>
        <taxon>Bacteria</taxon>
        <taxon>Pseudomonadati</taxon>
        <taxon>Pseudomonadota</taxon>
        <taxon>Alphaproteobacteria</taxon>
        <taxon>Rhodobacterales</taxon>
        <taxon>Roseobacteraceae</taxon>
    </lineage>
</organism>
<proteinExistence type="predicted"/>
<dbReference type="STRING" id="254406.SAMN04488042_10751"/>
<dbReference type="EMBL" id="FOTQ01000007">
    <property type="protein sequence ID" value="SFM41337.1"/>
    <property type="molecule type" value="Genomic_DNA"/>
</dbReference>
<dbReference type="PROSITE" id="PS51257">
    <property type="entry name" value="PROKAR_LIPOPROTEIN"/>
    <property type="match status" value="1"/>
</dbReference>
<gene>
    <name evidence="3" type="ORF">SAMN04488042_10751</name>
</gene>
<evidence type="ECO:0000313" key="3">
    <source>
        <dbReference type="EMBL" id="SFM41337.1"/>
    </source>
</evidence>
<evidence type="ECO:0008006" key="5">
    <source>
        <dbReference type="Google" id="ProtNLM"/>
    </source>
</evidence>
<dbReference type="RefSeq" id="WP_093094765.1">
    <property type="nucleotide sequence ID" value="NZ_FOTQ01000007.1"/>
</dbReference>
<protein>
    <recommendedName>
        <fullName evidence="5">Thymidylate synthase</fullName>
    </recommendedName>
</protein>
<feature type="region of interest" description="Disordered" evidence="1">
    <location>
        <begin position="20"/>
        <end position="45"/>
    </location>
</feature>
<reference evidence="3 4" key="1">
    <citation type="submission" date="2016-10" db="EMBL/GenBank/DDBJ databases">
        <authorList>
            <person name="de Groot N.N."/>
        </authorList>
    </citation>
    <scope>NUCLEOTIDE SEQUENCE [LARGE SCALE GENOMIC DNA]</scope>
    <source>
        <strain evidence="3 4">DSM 15283</strain>
    </source>
</reference>
<dbReference type="OrthoDB" id="7851370at2"/>
<keyword evidence="4" id="KW-1185">Reference proteome</keyword>
<evidence type="ECO:0000256" key="1">
    <source>
        <dbReference type="SAM" id="MobiDB-lite"/>
    </source>
</evidence>
<dbReference type="Proteomes" id="UP000199144">
    <property type="component" value="Unassembled WGS sequence"/>
</dbReference>